<evidence type="ECO:0000313" key="1">
    <source>
        <dbReference type="EMBL" id="PZG23349.1"/>
    </source>
</evidence>
<accession>A0A2W2F213</accession>
<dbReference type="AlphaFoldDB" id="A0A2W2F213"/>
<dbReference type="Proteomes" id="UP000249304">
    <property type="component" value="Unassembled WGS sequence"/>
</dbReference>
<name>A0A2W2F213_9ACTN</name>
<organism evidence="1 2">
    <name type="scientific">Nonomuraea aridisoli</name>
    <dbReference type="NCBI Taxonomy" id="2070368"/>
    <lineage>
        <taxon>Bacteria</taxon>
        <taxon>Bacillati</taxon>
        <taxon>Actinomycetota</taxon>
        <taxon>Actinomycetes</taxon>
        <taxon>Streptosporangiales</taxon>
        <taxon>Streptosporangiaceae</taxon>
        <taxon>Nonomuraea</taxon>
    </lineage>
</organism>
<gene>
    <name evidence="1" type="ORF">C1J01_01630</name>
</gene>
<dbReference type="InterPro" id="IPR017021">
    <property type="entry name" value="UCP033763"/>
</dbReference>
<reference evidence="1 2" key="1">
    <citation type="submission" date="2018-01" db="EMBL/GenBank/DDBJ databases">
        <title>Draft genome sequence of Nonomuraea sp. KC333.</title>
        <authorList>
            <person name="Sahin N."/>
            <person name="Saygin H."/>
            <person name="Ay H."/>
        </authorList>
    </citation>
    <scope>NUCLEOTIDE SEQUENCE [LARGE SCALE GENOMIC DNA]</scope>
    <source>
        <strain evidence="1 2">KC333</strain>
    </source>
</reference>
<dbReference type="OrthoDB" id="3692042at2"/>
<dbReference type="PIRSF" id="PIRSF033736">
    <property type="entry name" value="UCP033763"/>
    <property type="match status" value="1"/>
</dbReference>
<dbReference type="EMBL" id="POUD01000003">
    <property type="protein sequence ID" value="PZG23349.1"/>
    <property type="molecule type" value="Genomic_DNA"/>
</dbReference>
<sequence length="161" mass="16650">MSDPNTAPAAVGFAPEEIDPTASTRAARLKWVVVINDELPAGRAVNAAVCVAAATSDAVTGLLGDDAIDADGNAHPGLPWAGCSILSADAATLRTIRAKAASAGTCFVADMPAAAQHTRVYAEYLDTVKETAAEDVEYYAVSIVGPRNRVDKIVGKLPLMR</sequence>
<protein>
    <submittedName>
        <fullName evidence="1">DUF2000 domain-containing protein</fullName>
    </submittedName>
</protein>
<keyword evidence="2" id="KW-1185">Reference proteome</keyword>
<comment type="caution">
    <text evidence="1">The sequence shown here is derived from an EMBL/GenBank/DDBJ whole genome shotgun (WGS) entry which is preliminary data.</text>
</comment>
<dbReference type="Gene3D" id="3.40.1490.10">
    <property type="entry name" value="Bit1"/>
    <property type="match status" value="1"/>
</dbReference>
<evidence type="ECO:0000313" key="2">
    <source>
        <dbReference type="Proteomes" id="UP000249304"/>
    </source>
</evidence>
<dbReference type="Pfam" id="PF09391">
    <property type="entry name" value="DUF2000"/>
    <property type="match status" value="1"/>
</dbReference>
<dbReference type="InterPro" id="IPR018988">
    <property type="entry name" value="DUF2000"/>
</dbReference>
<proteinExistence type="predicted"/>
<dbReference type="RefSeq" id="WP_111175241.1">
    <property type="nucleotide sequence ID" value="NZ_POUD01000003.1"/>
</dbReference>
<dbReference type="SUPFAM" id="SSF102462">
    <property type="entry name" value="Peptidyl-tRNA hydrolase II"/>
    <property type="match status" value="1"/>
</dbReference>
<dbReference type="InterPro" id="IPR023476">
    <property type="entry name" value="Pep_tRNA_hydro_II_dom_sf"/>
</dbReference>